<dbReference type="PANTHER" id="PTHR10412">
    <property type="entry name" value="MANNOSYL-OLIGOSACCHARIDE GLUCOSIDASE"/>
    <property type="match status" value="1"/>
</dbReference>
<comment type="caution">
    <text evidence="1">The sequence shown here is derived from an EMBL/GenBank/DDBJ whole genome shotgun (WGS) entry which is preliminary data.</text>
</comment>
<dbReference type="Proteomes" id="UP001592582">
    <property type="component" value="Unassembled WGS sequence"/>
</dbReference>
<dbReference type="PANTHER" id="PTHR10412:SF11">
    <property type="entry name" value="MANNOSYL-OLIGOSACCHARIDE GLUCOSIDASE"/>
    <property type="match status" value="1"/>
</dbReference>
<dbReference type="Gene3D" id="1.50.10.10">
    <property type="match status" value="1"/>
</dbReference>
<protein>
    <submittedName>
        <fullName evidence="1">Amylo-alpha-1,6-glucosidase</fullName>
    </submittedName>
</protein>
<dbReference type="EMBL" id="JBHEZX010000028">
    <property type="protein sequence ID" value="MFC1414805.1"/>
    <property type="molecule type" value="Genomic_DNA"/>
</dbReference>
<organism evidence="1 2">
    <name type="scientific">Streptacidiphilus alkalitolerans</name>
    <dbReference type="NCBI Taxonomy" id="3342712"/>
    <lineage>
        <taxon>Bacteria</taxon>
        <taxon>Bacillati</taxon>
        <taxon>Actinomycetota</taxon>
        <taxon>Actinomycetes</taxon>
        <taxon>Kitasatosporales</taxon>
        <taxon>Streptomycetaceae</taxon>
        <taxon>Streptacidiphilus</taxon>
    </lineage>
</organism>
<keyword evidence="2" id="KW-1185">Reference proteome</keyword>
<dbReference type="InterPro" id="IPR054491">
    <property type="entry name" value="MGH1-like_GH"/>
</dbReference>
<gene>
    <name evidence="1" type="ORF">ACEZDG_36655</name>
</gene>
<reference evidence="1 2" key="1">
    <citation type="submission" date="2024-09" db="EMBL/GenBank/DDBJ databases">
        <authorList>
            <person name="Lee S.D."/>
        </authorList>
    </citation>
    <scope>NUCLEOTIDE SEQUENCE [LARGE SCALE GENOMIC DNA]</scope>
    <source>
        <strain evidence="1 2">N1-1</strain>
    </source>
</reference>
<sequence length="590" mass="65949">MTDAPAGPAFNIRDIPFSRYGSWFDISPVTGEHTRAEDLHLVSHQNGMHPVLRLIPLAAPLGRRAETRWDAAPGRLSWTGQDGHIELAYQAADILRLRGTGLSLRVTAGAEQLTPFSGTFFFHDPADDSYVFTSYETGRRYRVTVLTGQAVDVQGGEALGTAQRGLTLTSGGSSVWEAAVEELDSARTPYTPAATYEQVANRADRDFSRFADEVAPWRTGDTPAAELAAYVVWSATVRPAGFLGRPAVLMSKHWMDKVWSWDHCFNALALAPGAPGLAWDQFQIMFDHQDESGALPDSVTHSEVLYNFVKPPIHGWALRRLRRRLPRPLDRAELTEAYTRLERWTRFWLTVRHAPDQLLPHYQHGNDSGWDNATTFDPGRLQTTADLAAFLVLQLRELADLATELDHPDRAADWARTADTIQTAMIEELWTGDRFQARPPRTGTAATSLSLLDLMPIVLGEHLPGDISTRLAEHIETHLTAHGLATERPDSPHYQADGYWRGPIWAPATVLIEDGLRRAGHDRLADEISARFRTLCETSGFAENFDALTGEGLRDRAYTWTASSYLLLAEEHSRRTRPRKNDDHRSTPQR</sequence>
<dbReference type="InterPro" id="IPR008928">
    <property type="entry name" value="6-hairpin_glycosidase_sf"/>
</dbReference>
<dbReference type="InterPro" id="IPR004888">
    <property type="entry name" value="Glycoside_hydrolase_63"/>
</dbReference>
<accession>A0ABV6VM25</accession>
<proteinExistence type="predicted"/>
<evidence type="ECO:0000313" key="1">
    <source>
        <dbReference type="EMBL" id="MFC1414805.1"/>
    </source>
</evidence>
<evidence type="ECO:0000313" key="2">
    <source>
        <dbReference type="Proteomes" id="UP001592582"/>
    </source>
</evidence>
<dbReference type="InterPro" id="IPR012341">
    <property type="entry name" value="6hp_glycosidase-like_sf"/>
</dbReference>
<name>A0ABV6VM25_9ACTN</name>
<dbReference type="Pfam" id="PF22422">
    <property type="entry name" value="MGH1-like_GH"/>
    <property type="match status" value="1"/>
</dbReference>
<dbReference type="SUPFAM" id="SSF48208">
    <property type="entry name" value="Six-hairpin glycosidases"/>
    <property type="match status" value="1"/>
</dbReference>